<dbReference type="AlphaFoldDB" id="A0AA41SZY6"/>
<evidence type="ECO:0000313" key="3">
    <source>
        <dbReference type="Proteomes" id="UP001166674"/>
    </source>
</evidence>
<feature type="compositionally biased region" description="Basic and acidic residues" evidence="1">
    <location>
        <begin position="109"/>
        <end position="122"/>
    </location>
</feature>
<organism evidence="2 3">
    <name type="scientific">Sciurus carolinensis</name>
    <name type="common">Eastern gray squirrel</name>
    <dbReference type="NCBI Taxonomy" id="30640"/>
    <lineage>
        <taxon>Eukaryota</taxon>
        <taxon>Metazoa</taxon>
        <taxon>Chordata</taxon>
        <taxon>Craniata</taxon>
        <taxon>Vertebrata</taxon>
        <taxon>Euteleostomi</taxon>
        <taxon>Mammalia</taxon>
        <taxon>Eutheria</taxon>
        <taxon>Euarchontoglires</taxon>
        <taxon>Glires</taxon>
        <taxon>Rodentia</taxon>
        <taxon>Sciuromorpha</taxon>
        <taxon>Sciuridae</taxon>
        <taxon>Sciurinae</taxon>
        <taxon>Sciurini</taxon>
        <taxon>Sciurus</taxon>
    </lineage>
</organism>
<protein>
    <submittedName>
        <fullName evidence="2">Uncharacterized protein</fullName>
    </submittedName>
</protein>
<evidence type="ECO:0000313" key="2">
    <source>
        <dbReference type="EMBL" id="MBZ3879735.1"/>
    </source>
</evidence>
<gene>
    <name evidence="2" type="ORF">SUZIE_154400</name>
</gene>
<keyword evidence="3" id="KW-1185">Reference proteome</keyword>
<reference evidence="2" key="1">
    <citation type="submission" date="2020-03" db="EMBL/GenBank/DDBJ databases">
        <title>Studies in the Genomics of Life Span.</title>
        <authorList>
            <person name="Glass D."/>
        </authorList>
    </citation>
    <scope>NUCLEOTIDE SEQUENCE</scope>
    <source>
        <strain evidence="2">SUZIE</strain>
        <tissue evidence="2">Muscle</tissue>
    </source>
</reference>
<comment type="caution">
    <text evidence="2">The sequence shown here is derived from an EMBL/GenBank/DDBJ whole genome shotgun (WGS) entry which is preliminary data.</text>
</comment>
<feature type="region of interest" description="Disordered" evidence="1">
    <location>
        <begin position="99"/>
        <end position="122"/>
    </location>
</feature>
<proteinExistence type="predicted"/>
<sequence length="143" mass="16314">MACCLAPLQAQVVHWPQQGPFWQFMDMKVEKRLAGRKERHSRFGEVNVHRHYPSGQVFSPFQALATMEMRRLVFPGDTPMSSEMQRVAALSLNDINLQDLPPSSTELGLGKDDNPHDREKPVSHMKTLLFPPIVKTAKYNDTK</sequence>
<dbReference type="Proteomes" id="UP001166674">
    <property type="component" value="Unassembled WGS sequence"/>
</dbReference>
<accession>A0AA41SZY6</accession>
<evidence type="ECO:0000256" key="1">
    <source>
        <dbReference type="SAM" id="MobiDB-lite"/>
    </source>
</evidence>
<dbReference type="EMBL" id="JAATJV010368700">
    <property type="protein sequence ID" value="MBZ3879735.1"/>
    <property type="molecule type" value="Genomic_DNA"/>
</dbReference>
<name>A0AA41SZY6_SCICA</name>